<proteinExistence type="predicted"/>
<sequence length="112" mass="12802">MSKLINYRLSESLLNVLRHSCINIVHFGITSVQKDSVYSSPMVVVSWQHRSRNRHHVFVDICEVIWMYLSSDYNLSWCPCLPSVFLNLELGLGLGTRLLFAASVQLGCFLNL</sequence>
<evidence type="ECO:0000313" key="1">
    <source>
        <dbReference type="EMBL" id="KAG0573531.1"/>
    </source>
</evidence>
<name>A0A8T0HRW6_CERPU</name>
<gene>
    <name evidence="1" type="ORF">KC19_VG185700</name>
</gene>
<protein>
    <submittedName>
        <fullName evidence="1">Uncharacterized protein</fullName>
    </submittedName>
</protein>
<dbReference type="AlphaFoldDB" id="A0A8T0HRW6"/>
<evidence type="ECO:0000313" key="2">
    <source>
        <dbReference type="Proteomes" id="UP000822688"/>
    </source>
</evidence>
<reference evidence="1" key="1">
    <citation type="submission" date="2020-06" db="EMBL/GenBank/DDBJ databases">
        <title>WGS assembly of Ceratodon purpureus strain R40.</title>
        <authorList>
            <person name="Carey S.B."/>
            <person name="Jenkins J."/>
            <person name="Shu S."/>
            <person name="Lovell J.T."/>
            <person name="Sreedasyam A."/>
            <person name="Maumus F."/>
            <person name="Tiley G.P."/>
            <person name="Fernandez-Pozo N."/>
            <person name="Barry K."/>
            <person name="Chen C."/>
            <person name="Wang M."/>
            <person name="Lipzen A."/>
            <person name="Daum C."/>
            <person name="Saski C.A."/>
            <person name="Payton A.C."/>
            <person name="Mcbreen J.C."/>
            <person name="Conrad R.E."/>
            <person name="Kollar L.M."/>
            <person name="Olsson S."/>
            <person name="Huttunen S."/>
            <person name="Landis J.B."/>
            <person name="Wickett N.J."/>
            <person name="Johnson M.G."/>
            <person name="Rensing S.A."/>
            <person name="Grimwood J."/>
            <person name="Schmutz J."/>
            <person name="Mcdaniel S.F."/>
        </authorList>
    </citation>
    <scope>NUCLEOTIDE SEQUENCE</scope>
    <source>
        <strain evidence="1">R40</strain>
    </source>
</reference>
<dbReference type="Proteomes" id="UP000822688">
    <property type="component" value="Chromosome V"/>
</dbReference>
<dbReference type="EMBL" id="CM026426">
    <property type="protein sequence ID" value="KAG0573531.1"/>
    <property type="molecule type" value="Genomic_DNA"/>
</dbReference>
<accession>A0A8T0HRW6</accession>
<organism evidence="1 2">
    <name type="scientific">Ceratodon purpureus</name>
    <name type="common">Fire moss</name>
    <name type="synonym">Dicranum purpureum</name>
    <dbReference type="NCBI Taxonomy" id="3225"/>
    <lineage>
        <taxon>Eukaryota</taxon>
        <taxon>Viridiplantae</taxon>
        <taxon>Streptophyta</taxon>
        <taxon>Embryophyta</taxon>
        <taxon>Bryophyta</taxon>
        <taxon>Bryophytina</taxon>
        <taxon>Bryopsida</taxon>
        <taxon>Dicranidae</taxon>
        <taxon>Pseudoditrichales</taxon>
        <taxon>Ditrichaceae</taxon>
        <taxon>Ceratodon</taxon>
    </lineage>
</organism>
<comment type="caution">
    <text evidence="1">The sequence shown here is derived from an EMBL/GenBank/DDBJ whole genome shotgun (WGS) entry which is preliminary data.</text>
</comment>
<keyword evidence="2" id="KW-1185">Reference proteome</keyword>